<accession>A0A158EBS0</accession>
<evidence type="ECO:0000313" key="1">
    <source>
        <dbReference type="EMBL" id="SAL04329.1"/>
    </source>
</evidence>
<protein>
    <submittedName>
        <fullName evidence="1">Uncharacterized protein</fullName>
    </submittedName>
</protein>
<dbReference type="EMBL" id="FCOX02000062">
    <property type="protein sequence ID" value="SAL04329.1"/>
    <property type="molecule type" value="Genomic_DNA"/>
</dbReference>
<comment type="caution">
    <text evidence="1">The sequence shown here is derived from an EMBL/GenBank/DDBJ whole genome shotgun (WGS) entry which is preliminary data.</text>
</comment>
<reference evidence="1" key="1">
    <citation type="submission" date="2016-01" db="EMBL/GenBank/DDBJ databases">
        <authorList>
            <person name="Peeters C."/>
        </authorList>
    </citation>
    <scope>NUCLEOTIDE SEQUENCE</scope>
    <source>
        <strain evidence="1">LMG 29321</strain>
    </source>
</reference>
<evidence type="ECO:0000313" key="2">
    <source>
        <dbReference type="Proteomes" id="UP000071859"/>
    </source>
</evidence>
<keyword evidence="2" id="KW-1185">Reference proteome</keyword>
<dbReference type="Proteomes" id="UP000071859">
    <property type="component" value="Unassembled WGS sequence"/>
</dbReference>
<proteinExistence type="predicted"/>
<dbReference type="RefSeq" id="WP_062610987.1">
    <property type="nucleotide sequence ID" value="NZ_FCOX02000062.1"/>
</dbReference>
<gene>
    <name evidence="1" type="ORF">AWB78_06908</name>
</gene>
<sequence length="190" mass="21326">MWPEFAEPPKTTVGPEAVLEAFVSVELQIPDVKSHLLGDTGLSLPVSQRPRKLERWMMAPKLPEELRRLSRAHAGLSDLEGLLRVRLSRPEPEDSVWILARATDSLVTILVRKAVDETATQFTSHVSFLATQARRYCCAAALLLLDERDGVDEFGVFRAFALEHGEAAPVANKLYKLADTRPQLFYAYLR</sequence>
<dbReference type="AlphaFoldDB" id="A0A158EBS0"/>
<organism evidence="1 2">
    <name type="scientific">Caballeronia calidae</name>
    <dbReference type="NCBI Taxonomy" id="1777139"/>
    <lineage>
        <taxon>Bacteria</taxon>
        <taxon>Pseudomonadati</taxon>
        <taxon>Pseudomonadota</taxon>
        <taxon>Betaproteobacteria</taxon>
        <taxon>Burkholderiales</taxon>
        <taxon>Burkholderiaceae</taxon>
        <taxon>Caballeronia</taxon>
    </lineage>
</organism>
<name>A0A158EBS0_9BURK</name>